<evidence type="ECO:0000256" key="1">
    <source>
        <dbReference type="SAM" id="MobiDB-lite"/>
    </source>
</evidence>
<proteinExistence type="predicted"/>
<feature type="signal peptide" evidence="2">
    <location>
        <begin position="1"/>
        <end position="20"/>
    </location>
</feature>
<protein>
    <submittedName>
        <fullName evidence="3">Uncharacterized protein</fullName>
    </submittedName>
</protein>
<evidence type="ECO:0000256" key="2">
    <source>
        <dbReference type="SAM" id="SignalP"/>
    </source>
</evidence>
<keyword evidence="2" id="KW-0732">Signal</keyword>
<keyword evidence="4" id="KW-1185">Reference proteome</keyword>
<evidence type="ECO:0000313" key="4">
    <source>
        <dbReference type="Proteomes" id="UP000328092"/>
    </source>
</evidence>
<dbReference type="Proteomes" id="UP000328092">
    <property type="component" value="Unassembled WGS sequence"/>
</dbReference>
<evidence type="ECO:0000313" key="3">
    <source>
        <dbReference type="EMBL" id="VIO68556.1"/>
    </source>
</evidence>
<feature type="region of interest" description="Disordered" evidence="1">
    <location>
        <begin position="34"/>
        <end position="96"/>
    </location>
</feature>
<feature type="chain" id="PRO_5021309722" evidence="2">
    <location>
        <begin position="21"/>
        <end position="108"/>
    </location>
</feature>
<name>A0A508T314_9BRAD</name>
<dbReference type="EMBL" id="CAADFC020000007">
    <property type="protein sequence ID" value="VIO68556.1"/>
    <property type="molecule type" value="Genomic_DNA"/>
</dbReference>
<feature type="compositionally biased region" description="Low complexity" evidence="1">
    <location>
        <begin position="34"/>
        <end position="80"/>
    </location>
</feature>
<dbReference type="RefSeq" id="WP_139858954.1">
    <property type="nucleotide sequence ID" value="NZ_CAADFC020000007.1"/>
</dbReference>
<accession>A0A508T314</accession>
<gene>
    <name evidence="3" type="ORF">CI1B_21780</name>
</gene>
<sequence length="108" mass="11562">MRKLVLMSAFVLASVVTAEAGQSRSLVLAAHDTPAPAAETAPAANPQAVQAQQVEAPQVQAPQVQPQAASAEQPKQQAAKPAKRSYARRRESDEAKARRIAARYGVYW</sequence>
<organism evidence="3 4">
    <name type="scientific">Bradyrhizobium ivorense</name>
    <dbReference type="NCBI Taxonomy" id="2511166"/>
    <lineage>
        <taxon>Bacteria</taxon>
        <taxon>Pseudomonadati</taxon>
        <taxon>Pseudomonadota</taxon>
        <taxon>Alphaproteobacteria</taxon>
        <taxon>Hyphomicrobiales</taxon>
        <taxon>Nitrobacteraceae</taxon>
        <taxon>Bradyrhizobium</taxon>
    </lineage>
</organism>
<reference evidence="3" key="1">
    <citation type="submission" date="2019-02" db="EMBL/GenBank/DDBJ databases">
        <authorList>
            <person name="Pothier F.J."/>
        </authorList>
    </citation>
    <scope>NUCLEOTIDE SEQUENCE</scope>
    <source>
        <strain evidence="3">CI-1B</strain>
    </source>
</reference>
<dbReference type="AlphaFoldDB" id="A0A508T314"/>
<comment type="caution">
    <text evidence="3">The sequence shown here is derived from an EMBL/GenBank/DDBJ whole genome shotgun (WGS) entry which is preliminary data.</text>
</comment>